<dbReference type="EMBL" id="BMMD01000022">
    <property type="protein sequence ID" value="GGJ90400.1"/>
    <property type="molecule type" value="Genomic_DNA"/>
</dbReference>
<keyword evidence="2" id="KW-1185">Reference proteome</keyword>
<reference evidence="1" key="2">
    <citation type="submission" date="2020-09" db="EMBL/GenBank/DDBJ databases">
        <authorList>
            <person name="Sun Q."/>
            <person name="Zhou Y."/>
        </authorList>
    </citation>
    <scope>NUCLEOTIDE SEQUENCE</scope>
    <source>
        <strain evidence="1">CGMCC 1.8984</strain>
    </source>
</reference>
<sequence>MPEDSRERVLDVWTGAIATAHVADAVIQVGPHGEIESMLEHLSVRVTLAALERKRGQLIMMHAAGVAMDDGRVVAFVGPSGRGKTTLSAALGAHFGYVSDETVAVDRDLTVMAYRKPLSMLRSGKPKEQVSPPRAGLLELPTARLRLAAIVLLDRRPGVSEPVLSRVRVIDAITELIAQLSYVTDLDAPLQRLASLCDAVGGVWRVTYGEAASLIPLVPELVRAPPGVVGTWTPLASAQVGAEVGTTEFKWGAVSDAIAADGSVAVMSDGVLRVLAGIAPSIWIGISRGLSFEQLVAQAIADFDRPPLGDASKLVAAVIDELVREGLVVAEDRQTERGTL</sequence>
<accession>A0A917PT55</accession>
<dbReference type="Proteomes" id="UP000636956">
    <property type="component" value="Unassembled WGS sequence"/>
</dbReference>
<proteinExistence type="predicted"/>
<reference evidence="1" key="1">
    <citation type="journal article" date="2014" name="Int. J. Syst. Evol. Microbiol.">
        <title>Complete genome sequence of Corynebacterium casei LMG S-19264T (=DSM 44701T), isolated from a smear-ripened cheese.</title>
        <authorList>
            <consortium name="US DOE Joint Genome Institute (JGI-PGF)"/>
            <person name="Walter F."/>
            <person name="Albersmeier A."/>
            <person name="Kalinowski J."/>
            <person name="Ruckert C."/>
        </authorList>
    </citation>
    <scope>NUCLEOTIDE SEQUENCE</scope>
    <source>
        <strain evidence="1">CGMCC 1.8984</strain>
    </source>
</reference>
<evidence type="ECO:0000313" key="2">
    <source>
        <dbReference type="Proteomes" id="UP000636956"/>
    </source>
</evidence>
<dbReference type="Gene3D" id="3.40.50.300">
    <property type="entry name" value="P-loop containing nucleotide triphosphate hydrolases"/>
    <property type="match status" value="1"/>
</dbReference>
<dbReference type="AlphaFoldDB" id="A0A917PT55"/>
<name>A0A917PT55_9MICO</name>
<gene>
    <name evidence="1" type="ORF">GCM10011372_31200</name>
</gene>
<organism evidence="1 2">
    <name type="scientific">Agromyces bauzanensis</name>
    <dbReference type="NCBI Taxonomy" id="1308924"/>
    <lineage>
        <taxon>Bacteria</taxon>
        <taxon>Bacillati</taxon>
        <taxon>Actinomycetota</taxon>
        <taxon>Actinomycetes</taxon>
        <taxon>Micrococcales</taxon>
        <taxon>Microbacteriaceae</taxon>
        <taxon>Agromyces</taxon>
    </lineage>
</organism>
<comment type="caution">
    <text evidence="1">The sequence shown here is derived from an EMBL/GenBank/DDBJ whole genome shotgun (WGS) entry which is preliminary data.</text>
</comment>
<evidence type="ECO:0008006" key="3">
    <source>
        <dbReference type="Google" id="ProtNLM"/>
    </source>
</evidence>
<dbReference type="InterPro" id="IPR027417">
    <property type="entry name" value="P-loop_NTPase"/>
</dbReference>
<dbReference type="SUPFAM" id="SSF53795">
    <property type="entry name" value="PEP carboxykinase-like"/>
    <property type="match status" value="1"/>
</dbReference>
<evidence type="ECO:0000313" key="1">
    <source>
        <dbReference type="EMBL" id="GGJ90400.1"/>
    </source>
</evidence>
<protein>
    <recommendedName>
        <fullName evidence="3">PqqD family peptide modification chaperone</fullName>
    </recommendedName>
</protein>